<keyword evidence="2 7" id="KW-0001">2Fe-2S</keyword>
<comment type="caution">
    <text evidence="8">The sequence shown here is derived from an EMBL/GenBank/DDBJ whole genome shotgun (WGS) entry which is preliminary data.</text>
</comment>
<dbReference type="SUPFAM" id="SSF52833">
    <property type="entry name" value="Thioredoxin-like"/>
    <property type="match status" value="1"/>
</dbReference>
<feature type="binding site" evidence="7">
    <location>
        <position position="74"/>
    </location>
    <ligand>
        <name>[2Fe-2S] cluster</name>
        <dbReference type="ChEBI" id="CHEBI:190135"/>
    </ligand>
</feature>
<evidence type="ECO:0000313" key="9">
    <source>
        <dbReference type="Proteomes" id="UP000238081"/>
    </source>
</evidence>
<evidence type="ECO:0000256" key="2">
    <source>
        <dbReference type="ARBA" id="ARBA00022714"/>
    </source>
</evidence>
<evidence type="ECO:0000256" key="1">
    <source>
        <dbReference type="ARBA" id="ARBA00010643"/>
    </source>
</evidence>
<dbReference type="GO" id="GO:0051537">
    <property type="term" value="F:2 iron, 2 sulfur cluster binding"/>
    <property type="evidence" value="ECO:0007669"/>
    <property type="project" value="UniProtKB-KW"/>
</dbReference>
<name>A0A2S7FFM1_CLOBU</name>
<dbReference type="GO" id="GO:0046872">
    <property type="term" value="F:metal ion binding"/>
    <property type="evidence" value="ECO:0007669"/>
    <property type="project" value="UniProtKB-KW"/>
</dbReference>
<dbReference type="InterPro" id="IPR036249">
    <property type="entry name" value="Thioredoxin-like_sf"/>
</dbReference>
<evidence type="ECO:0000256" key="6">
    <source>
        <dbReference type="ARBA" id="ARBA00034078"/>
    </source>
</evidence>
<comment type="cofactor">
    <cofactor evidence="7">
        <name>[2Fe-2S] cluster</name>
        <dbReference type="ChEBI" id="CHEBI:190135"/>
    </cofactor>
    <text evidence="7">Binds 1 [2Fe-2S] cluster.</text>
</comment>
<keyword evidence="3 7" id="KW-0479">Metal-binding</keyword>
<dbReference type="PANTHER" id="PTHR43342:SF1">
    <property type="entry name" value="BIFURCATING [FEFE] HYDROGENASE GAMMA SUBUNIT"/>
    <property type="match status" value="1"/>
</dbReference>
<dbReference type="InterPro" id="IPR028431">
    <property type="entry name" value="NADP_DH_HndA-like"/>
</dbReference>
<dbReference type="CDD" id="cd03064">
    <property type="entry name" value="TRX_Fd_NuoE"/>
    <property type="match status" value="1"/>
</dbReference>
<comment type="similarity">
    <text evidence="1">Belongs to the complex I 24 kDa subunit family.</text>
</comment>
<dbReference type="InterPro" id="IPR002023">
    <property type="entry name" value="NuoE-like"/>
</dbReference>
<feature type="binding site" evidence="7">
    <location>
        <position position="79"/>
    </location>
    <ligand>
        <name>[2Fe-2S] cluster</name>
        <dbReference type="ChEBI" id="CHEBI:190135"/>
    </ligand>
</feature>
<dbReference type="RefSeq" id="WP_027635795.1">
    <property type="nucleotide sequence ID" value="NZ_CP191154.1"/>
</dbReference>
<dbReference type="EMBL" id="LRDH01000001">
    <property type="protein sequence ID" value="PPV18023.1"/>
    <property type="molecule type" value="Genomic_DNA"/>
</dbReference>
<dbReference type="PROSITE" id="PS01099">
    <property type="entry name" value="COMPLEX1_24K"/>
    <property type="match status" value="1"/>
</dbReference>
<accession>A0A2S7FFM1</accession>
<gene>
    <name evidence="8" type="ORF">AWN73_01040</name>
</gene>
<dbReference type="PANTHER" id="PTHR43342">
    <property type="entry name" value="NADH-QUINONE OXIDOREDUCTASE, E SUBUNIT"/>
    <property type="match status" value="1"/>
</dbReference>
<dbReference type="Gene3D" id="1.10.10.1590">
    <property type="entry name" value="NADH-quinone oxidoreductase subunit E"/>
    <property type="match status" value="1"/>
</dbReference>
<protein>
    <submittedName>
        <fullName evidence="8">NADH dehydrogenase</fullName>
    </submittedName>
</protein>
<evidence type="ECO:0000256" key="7">
    <source>
        <dbReference type="PIRSR" id="PIRSR000216-1"/>
    </source>
</evidence>
<reference evidence="8 9" key="1">
    <citation type="submission" date="2016-01" db="EMBL/GenBank/DDBJ databases">
        <title>Characterization of the Clostridium difficile lineages that are prevalent in Hong Kong and China.</title>
        <authorList>
            <person name="Kwok J.S.-L."/>
            <person name="Lam W.-Y."/>
            <person name="Ip M."/>
            <person name="Chan T.-F."/>
            <person name="Hawkey P.M."/>
            <person name="Tsui S.K.-W."/>
        </authorList>
    </citation>
    <scope>NUCLEOTIDE SEQUENCE [LARGE SCALE GENOMIC DNA]</scope>
    <source>
        <strain evidence="8 9">300064</strain>
    </source>
</reference>
<dbReference type="Proteomes" id="UP000238081">
    <property type="component" value="Unassembled WGS sequence"/>
</dbReference>
<organism evidence="8 9">
    <name type="scientific">Clostridium butyricum</name>
    <dbReference type="NCBI Taxonomy" id="1492"/>
    <lineage>
        <taxon>Bacteria</taxon>
        <taxon>Bacillati</taxon>
        <taxon>Bacillota</taxon>
        <taxon>Clostridia</taxon>
        <taxon>Eubacteriales</taxon>
        <taxon>Clostridiaceae</taxon>
        <taxon>Clostridium</taxon>
    </lineage>
</organism>
<evidence type="ECO:0000256" key="5">
    <source>
        <dbReference type="ARBA" id="ARBA00023014"/>
    </source>
</evidence>
<dbReference type="PIRSF" id="PIRSF000216">
    <property type="entry name" value="NADH_DH_24kDa"/>
    <property type="match status" value="1"/>
</dbReference>
<sequence>MDKIDSILEKYDYNRQLLIAIMQDVQKEYRYLPEEILSYIAEKLKISEAKIYGVATFYENFSLKPKGKYVIKICNGTACHVRKSIPILEEFRNILGLCEEKSTTDDMMFTVETVSCLGACGLAPVCTVNDEVYPNMTKAKVKLLVDDIKKDFKAKILTSKEDTSYED</sequence>
<dbReference type="InterPro" id="IPR041921">
    <property type="entry name" value="NuoE_N"/>
</dbReference>
<comment type="cofactor">
    <cofactor evidence="6">
        <name>[2Fe-2S] cluster</name>
        <dbReference type="ChEBI" id="CHEBI:190135"/>
    </cofactor>
</comment>
<keyword evidence="4 7" id="KW-0408">Iron</keyword>
<dbReference type="Pfam" id="PF01257">
    <property type="entry name" value="2Fe-2S_thioredx"/>
    <property type="match status" value="1"/>
</dbReference>
<dbReference type="GO" id="GO:0016491">
    <property type="term" value="F:oxidoreductase activity"/>
    <property type="evidence" value="ECO:0007669"/>
    <property type="project" value="InterPro"/>
</dbReference>
<evidence type="ECO:0000256" key="3">
    <source>
        <dbReference type="ARBA" id="ARBA00022723"/>
    </source>
</evidence>
<keyword evidence="5 7" id="KW-0411">Iron-sulfur</keyword>
<evidence type="ECO:0000256" key="4">
    <source>
        <dbReference type="ARBA" id="ARBA00023004"/>
    </source>
</evidence>
<dbReference type="AlphaFoldDB" id="A0A2S7FFM1"/>
<proteinExistence type="inferred from homology"/>
<dbReference type="Gene3D" id="3.40.30.10">
    <property type="entry name" value="Glutaredoxin"/>
    <property type="match status" value="1"/>
</dbReference>
<evidence type="ECO:0000313" key="8">
    <source>
        <dbReference type="EMBL" id="PPV18023.1"/>
    </source>
</evidence>
<feature type="binding site" evidence="7">
    <location>
        <position position="120"/>
    </location>
    <ligand>
        <name>[2Fe-2S] cluster</name>
        <dbReference type="ChEBI" id="CHEBI:190135"/>
    </ligand>
</feature>
<dbReference type="InterPro" id="IPR042128">
    <property type="entry name" value="NuoE_dom"/>
</dbReference>
<feature type="binding site" evidence="7">
    <location>
        <position position="116"/>
    </location>
    <ligand>
        <name>[2Fe-2S] cluster</name>
        <dbReference type="ChEBI" id="CHEBI:190135"/>
    </ligand>
</feature>